<dbReference type="EMBL" id="JAWWNJ010000015">
    <property type="protein sequence ID" value="KAK7040574.1"/>
    <property type="molecule type" value="Genomic_DNA"/>
</dbReference>
<sequence length="199" mass="22451">MPAPQYYDNYDHADAELEQIFDAAVEPITQLLLDYDEAHPVISSFKQFLEPEPAEENNDDEIRKKPSPSLSAANWLAANGMDPTPELSVLMTHALACLMEAPKLMENLSDDEQTARVCSVGAVLLQLLAIQHLNEPFNLNGDLFLDITRDKAVVRERFQGLSALDLMLTALWDVRHGIVTLMNFKKNHTVWIEDHPPLF</sequence>
<keyword evidence="2" id="KW-1185">Reference proteome</keyword>
<organism evidence="1 2">
    <name type="scientific">Favolaschia claudopus</name>
    <dbReference type="NCBI Taxonomy" id="2862362"/>
    <lineage>
        <taxon>Eukaryota</taxon>
        <taxon>Fungi</taxon>
        <taxon>Dikarya</taxon>
        <taxon>Basidiomycota</taxon>
        <taxon>Agaricomycotina</taxon>
        <taxon>Agaricomycetes</taxon>
        <taxon>Agaricomycetidae</taxon>
        <taxon>Agaricales</taxon>
        <taxon>Marasmiineae</taxon>
        <taxon>Mycenaceae</taxon>
        <taxon>Favolaschia</taxon>
    </lineage>
</organism>
<dbReference type="Proteomes" id="UP001362999">
    <property type="component" value="Unassembled WGS sequence"/>
</dbReference>
<protein>
    <submittedName>
        <fullName evidence="1">Uncharacterized protein</fullName>
    </submittedName>
</protein>
<dbReference type="AlphaFoldDB" id="A0AAW0CR46"/>
<accession>A0AAW0CR46</accession>
<proteinExistence type="predicted"/>
<evidence type="ECO:0000313" key="1">
    <source>
        <dbReference type="EMBL" id="KAK7040574.1"/>
    </source>
</evidence>
<name>A0AAW0CR46_9AGAR</name>
<evidence type="ECO:0000313" key="2">
    <source>
        <dbReference type="Proteomes" id="UP001362999"/>
    </source>
</evidence>
<comment type="caution">
    <text evidence="1">The sequence shown here is derived from an EMBL/GenBank/DDBJ whole genome shotgun (WGS) entry which is preliminary data.</text>
</comment>
<reference evidence="1 2" key="1">
    <citation type="journal article" date="2024" name="J Genomics">
        <title>Draft genome sequencing and assembly of Favolaschia claudopus CIRM-BRFM 2984 isolated from oak limbs.</title>
        <authorList>
            <person name="Navarro D."/>
            <person name="Drula E."/>
            <person name="Chaduli D."/>
            <person name="Cazenave R."/>
            <person name="Ahrendt S."/>
            <person name="Wang J."/>
            <person name="Lipzen A."/>
            <person name="Daum C."/>
            <person name="Barry K."/>
            <person name="Grigoriev I.V."/>
            <person name="Favel A."/>
            <person name="Rosso M.N."/>
            <person name="Martin F."/>
        </authorList>
    </citation>
    <scope>NUCLEOTIDE SEQUENCE [LARGE SCALE GENOMIC DNA]</scope>
    <source>
        <strain evidence="1 2">CIRM-BRFM 2984</strain>
    </source>
</reference>
<gene>
    <name evidence="1" type="ORF">R3P38DRAFT_2769010</name>
</gene>